<reference evidence="3 4" key="1">
    <citation type="journal article" date="2019" name="Sci. Rep.">
        <title>Orb-weaving spider Araneus ventricosus genome elucidates the spidroin gene catalogue.</title>
        <authorList>
            <person name="Kono N."/>
            <person name="Nakamura H."/>
            <person name="Ohtoshi R."/>
            <person name="Moran D.A.P."/>
            <person name="Shinohara A."/>
            <person name="Yoshida Y."/>
            <person name="Fujiwara M."/>
            <person name="Mori M."/>
            <person name="Tomita M."/>
            <person name="Arakawa K."/>
        </authorList>
    </citation>
    <scope>NUCLEOTIDE SEQUENCE [LARGE SCALE GENOMIC DNA]</scope>
</reference>
<dbReference type="InterPro" id="IPR052728">
    <property type="entry name" value="O2_lipid_transport_reg"/>
</dbReference>
<dbReference type="EMBL" id="BGPR01000308">
    <property type="protein sequence ID" value="GBM12101.1"/>
    <property type="molecule type" value="Genomic_DNA"/>
</dbReference>
<dbReference type="PANTHER" id="PTHR11161">
    <property type="entry name" value="O-ACYLTRANSFERASE"/>
    <property type="match status" value="1"/>
</dbReference>
<sequence>MTRTTPELAPPPIVRTTPVEEHLTIMCDLGLHTRRIFVETWFRTGNPLASKSRPYHCATAASSPLVDSSGRLPSGTFEGTLTDLGDYDQCLDIAQPKRGKHMNIQGQYCTLEVAPVLPNAHGSATMNTKLLNFGNISTDSVLTDISHGSALFHLMMMRIGICVPSPCIADDLQALAAALLKKIPVQVSVRNCEVKQPFHLTIPQFIVVSFAVVIAILICAGTVVDSYSSRNAARHQDMVLNSSNGRGRGGLVAGSRLWVTGSKPDSAADPSCIRPVAR</sequence>
<evidence type="ECO:0000256" key="1">
    <source>
        <dbReference type="SAM" id="Phobius"/>
    </source>
</evidence>
<evidence type="ECO:0000259" key="2">
    <source>
        <dbReference type="SMART" id="SM00703"/>
    </source>
</evidence>
<dbReference type="SMART" id="SM00703">
    <property type="entry name" value="NRF"/>
    <property type="match status" value="1"/>
</dbReference>
<keyword evidence="1" id="KW-0472">Membrane</keyword>
<accession>A0A4Y2D5Y9</accession>
<proteinExistence type="predicted"/>
<name>A0A4Y2D5Y9_ARAVE</name>
<evidence type="ECO:0000313" key="4">
    <source>
        <dbReference type="Proteomes" id="UP000499080"/>
    </source>
</evidence>
<dbReference type="InterPro" id="IPR006621">
    <property type="entry name" value="Nose-resist-to-fluoxetine_N"/>
</dbReference>
<keyword evidence="1" id="KW-1133">Transmembrane helix</keyword>
<dbReference type="Proteomes" id="UP000499080">
    <property type="component" value="Unassembled WGS sequence"/>
</dbReference>
<protein>
    <recommendedName>
        <fullName evidence="2">Nose resistant-to-fluoxetine protein N-terminal domain-containing protein</fullName>
    </recommendedName>
</protein>
<feature type="transmembrane region" description="Helical" evidence="1">
    <location>
        <begin position="205"/>
        <end position="224"/>
    </location>
</feature>
<dbReference type="AlphaFoldDB" id="A0A4Y2D5Y9"/>
<dbReference type="PANTHER" id="PTHR11161:SF0">
    <property type="entry name" value="O-ACYLTRANSFERASE LIKE PROTEIN"/>
    <property type="match status" value="1"/>
</dbReference>
<organism evidence="3 4">
    <name type="scientific">Araneus ventricosus</name>
    <name type="common">Orbweaver spider</name>
    <name type="synonym">Epeira ventricosa</name>
    <dbReference type="NCBI Taxonomy" id="182803"/>
    <lineage>
        <taxon>Eukaryota</taxon>
        <taxon>Metazoa</taxon>
        <taxon>Ecdysozoa</taxon>
        <taxon>Arthropoda</taxon>
        <taxon>Chelicerata</taxon>
        <taxon>Arachnida</taxon>
        <taxon>Araneae</taxon>
        <taxon>Araneomorphae</taxon>
        <taxon>Entelegynae</taxon>
        <taxon>Araneoidea</taxon>
        <taxon>Araneidae</taxon>
        <taxon>Araneus</taxon>
    </lineage>
</organism>
<feature type="domain" description="Nose resistant-to-fluoxetine protein N-terminal" evidence="2">
    <location>
        <begin position="48"/>
        <end position="194"/>
    </location>
</feature>
<evidence type="ECO:0000313" key="3">
    <source>
        <dbReference type="EMBL" id="GBM12101.1"/>
    </source>
</evidence>
<gene>
    <name evidence="3" type="ORF">AVEN_245494_1</name>
</gene>
<dbReference type="OrthoDB" id="6429567at2759"/>
<dbReference type="Pfam" id="PF20146">
    <property type="entry name" value="NRF"/>
    <property type="match status" value="1"/>
</dbReference>
<keyword evidence="4" id="KW-1185">Reference proteome</keyword>
<keyword evidence="1" id="KW-0812">Transmembrane</keyword>
<comment type="caution">
    <text evidence="3">The sequence shown here is derived from an EMBL/GenBank/DDBJ whole genome shotgun (WGS) entry which is preliminary data.</text>
</comment>